<feature type="transmembrane region" description="Helical" evidence="10">
    <location>
        <begin position="671"/>
        <end position="691"/>
    </location>
</feature>
<keyword evidence="7" id="KW-0833">Ubl conjugation pathway</keyword>
<feature type="transmembrane region" description="Helical" evidence="10">
    <location>
        <begin position="790"/>
        <end position="813"/>
    </location>
</feature>
<keyword evidence="8 10" id="KW-1133">Transmembrane helix</keyword>
<keyword evidence="9 10" id="KW-0472">Membrane</keyword>
<feature type="domain" description="DUF2921" evidence="12">
    <location>
        <begin position="476"/>
        <end position="650"/>
    </location>
</feature>
<feature type="domain" description="SWEET-like" evidence="11">
    <location>
        <begin position="663"/>
        <end position="955"/>
    </location>
</feature>
<feature type="domain" description="DUF2921" evidence="12">
    <location>
        <begin position="70"/>
        <end position="252"/>
    </location>
</feature>
<dbReference type="InterPro" id="IPR021319">
    <property type="entry name" value="DUF2921"/>
</dbReference>
<evidence type="ECO:0000256" key="4">
    <source>
        <dbReference type="ARBA" id="ARBA00012483"/>
    </source>
</evidence>
<dbReference type="Pfam" id="PF11145">
    <property type="entry name" value="DUF2921"/>
    <property type="match status" value="1"/>
</dbReference>
<dbReference type="PANTHER" id="PTHR33389:SF18">
    <property type="entry name" value="OS01G0677900 PROTEIN"/>
    <property type="match status" value="1"/>
</dbReference>
<keyword evidence="6 10" id="KW-0812">Transmembrane</keyword>
<evidence type="ECO:0000256" key="2">
    <source>
        <dbReference type="ARBA" id="ARBA00004127"/>
    </source>
</evidence>
<gene>
    <name evidence="13" type="ORF">I3842_11G166400</name>
</gene>
<feature type="domain" description="DUF2921" evidence="12">
    <location>
        <begin position="297"/>
        <end position="446"/>
    </location>
</feature>
<comment type="catalytic activity">
    <reaction evidence="1">
        <text>S-ubiquitinyl-[E2 ubiquitin-conjugating enzyme]-L-cysteine + [acceptor protein]-L-lysine = [E2 ubiquitin-conjugating enzyme]-L-cysteine + N(6)-ubiquitinyl-[acceptor protein]-L-lysine.</text>
        <dbReference type="EC" id="2.3.2.27"/>
    </reaction>
</comment>
<feature type="transmembrane region" description="Helical" evidence="10">
    <location>
        <begin position="698"/>
        <end position="720"/>
    </location>
</feature>
<comment type="caution">
    <text evidence="13">The sequence shown here is derived from an EMBL/GenBank/DDBJ whole genome shotgun (WGS) entry which is preliminary data.</text>
</comment>
<proteinExistence type="predicted"/>
<accession>A0A922J0L2</accession>
<evidence type="ECO:0000313" key="14">
    <source>
        <dbReference type="Proteomes" id="UP000811246"/>
    </source>
</evidence>
<evidence type="ECO:0000259" key="11">
    <source>
        <dbReference type="Pfam" id="PF11145"/>
    </source>
</evidence>
<dbReference type="GO" id="GO:0061630">
    <property type="term" value="F:ubiquitin protein ligase activity"/>
    <property type="evidence" value="ECO:0007669"/>
    <property type="project" value="UniProtKB-EC"/>
</dbReference>
<evidence type="ECO:0000259" key="12">
    <source>
        <dbReference type="Pfam" id="PF25333"/>
    </source>
</evidence>
<sequence>MSGASSSCSLFFRYKKESPDCKAMKKRSSAMTASSQRWQTLPWLLMFFFLFTPFSLSLVSSSPTQPSKYYKDHCSKSVPGSLQKKVPLTNFPLARSHTGFYTGGKPFLDPNPTLSESTFSNSLLLRTLAVYDTDIQGLFKLQGRLTFQTAYKNKYREDLSYSRYSYSTAFSELGPRSSISFELEEGYWSESKGKLCMVGSASAHTEEGKWLNLSAVLNLNNVTSSSSITSLITGTLESLSSAEDPAHFEPISMLILPQKNYKFSSVSDDNRNEFSGGSDLPPGLSLSSLPENTFCSLASKTAPQKFSLRYASGCNSSKNCTLFDADFGYVPRIMSLYEIECFEDKEKMRVLVEFSNQTHVDYYRRFDPKTTLVGEGSWDESKHQLCIVACPFLGTTESLARAHVGDCSTKLSLRFHSIWSIKDASRIVGQIWTNKTVKESGYFNRIMLRSSRNDRMEVPELTKYQYTKLGTAMELCPKSEKPAKTNGERYPNGDSDSMSFDISLTQSEGTTGWGNLAPISVGDHIYRYSSFQDSTVPPNFSSGSVNISYRIHLNTITRKMSPFHTRNSSSDISSWEIVAEGLYDAETGSLCMVGCRNLDSDNQIPRADSSDCEVLVTFDFPPFNSKKTGYIKGSINSTREKSDPLYFEHLDLKSDYFYRDGSSIWRMDVEIIMVIISTTLSCVFVALQIFHVKRHPDVLPLISLAMLSILTLGQLIPLVLNFEALFLSKSSGGNIWLASGRGRWIEANEVIVRVTGMVAFLLQFRLLQRIWSAKWAGGNQKGLWVVEKKALFVALPLYVAGALVAVALNWWMWNGKNGAARSTSEDGAVVLMDSATSYQLHSLWEALKSYSGLVLDGFLLPQILLNMFWNSRTSALSCSFYIGNTFVQLLPHAYDLYRAHNYFHHHDGSFIYANPGEDFFSTAWDVGIPLGGLVFALIIFLQQRFGGRCIFPRRFRELQVYEKVPVTGDS</sequence>
<dbReference type="Proteomes" id="UP000811246">
    <property type="component" value="Chromosome 11"/>
</dbReference>
<dbReference type="PANTHER" id="PTHR33389">
    <property type="entry name" value="FAMILY PROTEIN, PUTATIVE (DUF2921)-RELATED"/>
    <property type="match status" value="1"/>
</dbReference>
<dbReference type="EMBL" id="CM031835">
    <property type="protein sequence ID" value="KAG6689257.1"/>
    <property type="molecule type" value="Genomic_DNA"/>
</dbReference>
<evidence type="ECO:0000256" key="8">
    <source>
        <dbReference type="ARBA" id="ARBA00022989"/>
    </source>
</evidence>
<evidence type="ECO:0000313" key="13">
    <source>
        <dbReference type="EMBL" id="KAG6689257.1"/>
    </source>
</evidence>
<feature type="transmembrane region" description="Helical" evidence="10">
    <location>
        <begin position="919"/>
        <end position="941"/>
    </location>
</feature>
<dbReference type="AlphaFoldDB" id="A0A922J0L2"/>
<name>A0A922J0L2_CARIL</name>
<feature type="transmembrane region" description="Helical" evidence="10">
    <location>
        <begin position="876"/>
        <end position="894"/>
    </location>
</feature>
<dbReference type="InterPro" id="IPR057425">
    <property type="entry name" value="DUF2921_N"/>
</dbReference>
<evidence type="ECO:0000256" key="9">
    <source>
        <dbReference type="ARBA" id="ARBA00023136"/>
    </source>
</evidence>
<comment type="subcellular location">
    <subcellularLocation>
        <location evidence="2">Endomembrane system</location>
        <topology evidence="2">Multi-pass membrane protein</topology>
    </subcellularLocation>
</comment>
<dbReference type="EC" id="2.3.2.27" evidence="4"/>
<reference evidence="13" key="1">
    <citation type="submission" date="2021-01" db="EMBL/GenBank/DDBJ databases">
        <authorList>
            <person name="Lovell J.T."/>
            <person name="Bentley N."/>
            <person name="Bhattarai G."/>
            <person name="Jenkins J.W."/>
            <person name="Sreedasyam A."/>
            <person name="Alarcon Y."/>
            <person name="Bock C."/>
            <person name="Boston L."/>
            <person name="Carlson J."/>
            <person name="Cervantes K."/>
            <person name="Clermont K."/>
            <person name="Krom N."/>
            <person name="Kubenka K."/>
            <person name="Mamidi S."/>
            <person name="Mattison C."/>
            <person name="Monteros M."/>
            <person name="Pisani C."/>
            <person name="Plott C."/>
            <person name="Rajasekar S."/>
            <person name="Rhein H.S."/>
            <person name="Rohla C."/>
            <person name="Song M."/>
            <person name="Hilaire R.S."/>
            <person name="Shu S."/>
            <person name="Wells L."/>
            <person name="Wang X."/>
            <person name="Webber J."/>
            <person name="Heerema R.J."/>
            <person name="Klein P."/>
            <person name="Conner P."/>
            <person name="Grauke L."/>
            <person name="Grimwood J."/>
            <person name="Schmutz J."/>
            <person name="Randall J.J."/>
        </authorList>
    </citation>
    <scope>NUCLEOTIDE SEQUENCE</scope>
    <source>
        <tissue evidence="13">Leaf</tissue>
    </source>
</reference>
<comment type="pathway">
    <text evidence="3">Protein modification; protein ubiquitination.</text>
</comment>
<keyword evidence="5" id="KW-0808">Transferase</keyword>
<evidence type="ECO:0000256" key="7">
    <source>
        <dbReference type="ARBA" id="ARBA00022786"/>
    </source>
</evidence>
<protein>
    <recommendedName>
        <fullName evidence="4">RING-type E3 ubiquitin transferase</fullName>
        <ecNumber evidence="4">2.3.2.27</ecNumber>
    </recommendedName>
</protein>
<organism evidence="13 14">
    <name type="scientific">Carya illinoinensis</name>
    <name type="common">Pecan</name>
    <dbReference type="NCBI Taxonomy" id="32201"/>
    <lineage>
        <taxon>Eukaryota</taxon>
        <taxon>Viridiplantae</taxon>
        <taxon>Streptophyta</taxon>
        <taxon>Embryophyta</taxon>
        <taxon>Tracheophyta</taxon>
        <taxon>Spermatophyta</taxon>
        <taxon>Magnoliopsida</taxon>
        <taxon>eudicotyledons</taxon>
        <taxon>Gunneridae</taxon>
        <taxon>Pentapetalae</taxon>
        <taxon>rosids</taxon>
        <taxon>fabids</taxon>
        <taxon>Fagales</taxon>
        <taxon>Juglandaceae</taxon>
        <taxon>Carya</taxon>
    </lineage>
</organism>
<evidence type="ECO:0000256" key="3">
    <source>
        <dbReference type="ARBA" id="ARBA00004906"/>
    </source>
</evidence>
<dbReference type="GO" id="GO:0012505">
    <property type="term" value="C:endomembrane system"/>
    <property type="evidence" value="ECO:0007669"/>
    <property type="project" value="UniProtKB-SubCell"/>
</dbReference>
<evidence type="ECO:0000256" key="10">
    <source>
        <dbReference type="SAM" id="Phobius"/>
    </source>
</evidence>
<evidence type="ECO:0000256" key="1">
    <source>
        <dbReference type="ARBA" id="ARBA00000900"/>
    </source>
</evidence>
<evidence type="ECO:0000256" key="5">
    <source>
        <dbReference type="ARBA" id="ARBA00022679"/>
    </source>
</evidence>
<dbReference type="Pfam" id="PF25333">
    <property type="entry name" value="DUF2921_N"/>
    <property type="match status" value="3"/>
</dbReference>
<evidence type="ECO:0000256" key="6">
    <source>
        <dbReference type="ARBA" id="ARBA00022692"/>
    </source>
</evidence>